<accession>A0A842JFM5</accession>
<reference evidence="1 2" key="1">
    <citation type="submission" date="2020-08" db="EMBL/GenBank/DDBJ databases">
        <authorList>
            <person name="Liu C."/>
            <person name="Sun Q."/>
        </authorList>
    </citation>
    <scope>NUCLEOTIDE SEQUENCE [LARGE SCALE GENOMIC DNA]</scope>
    <source>
        <strain evidence="1 2">N22</strain>
    </source>
</reference>
<dbReference type="Proteomes" id="UP000587396">
    <property type="component" value="Unassembled WGS sequence"/>
</dbReference>
<dbReference type="AlphaFoldDB" id="A0A842JFM5"/>
<dbReference type="RefSeq" id="WP_185904585.1">
    <property type="nucleotide sequence ID" value="NZ_JACMSE010000002.1"/>
</dbReference>
<comment type="caution">
    <text evidence="1">The sequence shown here is derived from an EMBL/GenBank/DDBJ whole genome shotgun (WGS) entry which is preliminary data.</text>
</comment>
<name>A0A842JFM5_9ACTN</name>
<keyword evidence="2" id="KW-1185">Reference proteome</keyword>
<gene>
    <name evidence="1" type="ORF">H7313_04635</name>
</gene>
<dbReference type="EMBL" id="JACMSE010000002">
    <property type="protein sequence ID" value="MBC2888635.1"/>
    <property type="molecule type" value="Genomic_DNA"/>
</dbReference>
<organism evidence="1 2">
    <name type="scientific">Gordonibacter massiliensis</name>
    <name type="common">ex Traore et al. 2017</name>
    <dbReference type="NCBI Taxonomy" id="1841863"/>
    <lineage>
        <taxon>Bacteria</taxon>
        <taxon>Bacillati</taxon>
        <taxon>Actinomycetota</taxon>
        <taxon>Coriobacteriia</taxon>
        <taxon>Eggerthellales</taxon>
        <taxon>Eggerthellaceae</taxon>
        <taxon>Gordonibacter</taxon>
    </lineage>
</organism>
<dbReference type="NCBIfam" id="NF045662">
    <property type="entry name" value="DVU0298_fam"/>
    <property type="match status" value="1"/>
</dbReference>
<evidence type="ECO:0000313" key="2">
    <source>
        <dbReference type="Proteomes" id="UP000587396"/>
    </source>
</evidence>
<dbReference type="InterPro" id="IPR054701">
    <property type="entry name" value="DVU0298-like"/>
</dbReference>
<evidence type="ECO:0000313" key="1">
    <source>
        <dbReference type="EMBL" id="MBC2888635.1"/>
    </source>
</evidence>
<protein>
    <recommendedName>
        <fullName evidence="3">HEAT repeat domain-containing protein</fullName>
    </recommendedName>
</protein>
<evidence type="ECO:0008006" key="3">
    <source>
        <dbReference type="Google" id="ProtNLM"/>
    </source>
</evidence>
<proteinExistence type="predicted"/>
<sequence>MEEITKSGVRALVEAGDERALLALFDEDPSRVRRYLTRLTRAADDACRARAVVCFRTLSRERSAHMPEFFLEIVRRSLWEMNEEGGNVAWSAPEVAGAVIAGSPVRYGGFFSYLFHAAVDEPSFQPSLLAAFELVSAADPSLTRPFEEQARALREAL</sequence>